<evidence type="ECO:0000313" key="1">
    <source>
        <dbReference type="EMBL" id="SHK79851.1"/>
    </source>
</evidence>
<dbReference type="AlphaFoldDB" id="A0A1M6VEP2"/>
<organism evidence="1 2">
    <name type="scientific">Flagellimonas taeanensis</name>
    <dbReference type="NCBI Taxonomy" id="1005926"/>
    <lineage>
        <taxon>Bacteria</taxon>
        <taxon>Pseudomonadati</taxon>
        <taxon>Bacteroidota</taxon>
        <taxon>Flavobacteriia</taxon>
        <taxon>Flavobacteriales</taxon>
        <taxon>Flavobacteriaceae</taxon>
        <taxon>Flagellimonas</taxon>
    </lineage>
</organism>
<dbReference type="EMBL" id="FRAT01000004">
    <property type="protein sequence ID" value="SHK79851.1"/>
    <property type="molecule type" value="Genomic_DNA"/>
</dbReference>
<sequence>MENIYSEEQKSVKTVRASQKTVNFLLSYSKSIHVVDYKKHQFEVTLN</sequence>
<protein>
    <submittedName>
        <fullName evidence="1">Uncharacterized protein</fullName>
    </submittedName>
</protein>
<accession>A0A1M6VEP2</accession>
<comment type="caution">
    <text evidence="1">The sequence shown here is derived from an EMBL/GenBank/DDBJ whole genome shotgun (WGS) entry which is preliminary data.</text>
</comment>
<reference evidence="1 2" key="1">
    <citation type="submission" date="2016-11" db="EMBL/GenBank/DDBJ databases">
        <authorList>
            <person name="Varghese N."/>
            <person name="Submissions S."/>
        </authorList>
    </citation>
    <scope>NUCLEOTIDE SEQUENCE [LARGE SCALE GENOMIC DNA]</scope>
    <source>
        <strain evidence="1 2">CGMCC 1.12174</strain>
    </source>
</reference>
<gene>
    <name evidence="1" type="ORF">SAMN05216293_2002</name>
</gene>
<evidence type="ECO:0000313" key="2">
    <source>
        <dbReference type="Proteomes" id="UP000184031"/>
    </source>
</evidence>
<proteinExistence type="predicted"/>
<name>A0A1M6VEP2_9FLAO</name>
<dbReference type="Proteomes" id="UP000184031">
    <property type="component" value="Unassembled WGS sequence"/>
</dbReference>